<accession>A0AAE0V3P9</accession>
<dbReference type="PANTHER" id="PTHR15904">
    <property type="entry name" value="FAM13"/>
    <property type="match status" value="1"/>
</dbReference>
<evidence type="ECO:0000259" key="4">
    <source>
        <dbReference type="PROSITE" id="PS50238"/>
    </source>
</evidence>
<comment type="caution">
    <text evidence="5">The sequence shown here is derived from an EMBL/GenBank/DDBJ whole genome shotgun (WGS) entry which is preliminary data.</text>
</comment>
<dbReference type="InterPro" id="IPR008936">
    <property type="entry name" value="Rho_GTPase_activation_prot"/>
</dbReference>
<dbReference type="AlphaFoldDB" id="A0AAE0V3P9"/>
<evidence type="ECO:0000313" key="5">
    <source>
        <dbReference type="EMBL" id="KAK3538120.1"/>
    </source>
</evidence>
<gene>
    <name evidence="5" type="ORF">QTP70_030160</name>
</gene>
<dbReference type="PANTHER" id="PTHR15904:SF19">
    <property type="entry name" value="PROTEIN FAM13C"/>
    <property type="match status" value="1"/>
</dbReference>
<evidence type="ECO:0000256" key="1">
    <source>
        <dbReference type="ARBA" id="ARBA00007549"/>
    </source>
</evidence>
<sequence length="877" mass="99551">MDERVWCGGTSQSPDLNLIEHIWDELERRLRARPSHPTSVPDLTNVLLEERSEIPINTLLNLVESLPRRVEAVIAPYYIHVHQGLASVKVLKRHTRVEPEQQTQDTDPRAVFGVSLQRLRDAGRLQQGVPLVLKSMVEFLENHGLQQSGVFRVCGSVPRCRTLRVCLDRGEHVDLERVDVPTVAALLKLYLRELPSGLIPHTHSKRMQQALRESKDGTELVAVLKESLHRLPDDNYNILSYLLHFLSRVAAHSQWNHMTSENLATVFGPCIFRVPEGPRMLEEQSMCNTLTLHLLQKHTHLIPHTIRTLSHNSSHTHTTQSRNSVLSRPLLNDISQVQQKQSNASEKVCDITVGVAKETSALPPAAADTRPLSRRLFISKLDMDRDKRRGRVERGTEAEKKENAGQTKSHPEQESCLIKKDHSCLPGSHMNLAPQSPTPDSSRTDGDTHSDTSDETHHKTRHTHSHKDTLSNTSHTHCSLCGETQTEIQSSHSELWSTHTEARISHSKRVPSDYSCTHSQSPDTHSAKLTVEDVNSASSCYISASPTSSAQHPITSQAQALSNGKDSAHCTTSSQSRVIREDGADCSHEMSTSQLRQRIQKLKRAIRSFDESFQNIHNYKLQASLSDKAAHPEVVKLMIDLSKARKQLNKLRSGHASEKHGVCSYTPALEDTVHILTQRIKEKRLELNLPEHIQDMSHTQLSLEKTTLQKCLLSYESLHGRPSSKEEWSLMKELYNRYHLVKQAFYRTNTQTSTTRGSDMCVHVNPVPREEDTNIFFITQMVTQATDSKNDTHLVNRVELLRQLKQTRMEKRQLRTILKEYEKNFLIKNGRSAQREDRLVMEEEYERYDALKDRLRLLKGMLGKKHNLESAGDGLAV</sequence>
<proteinExistence type="inferred from homology"/>
<evidence type="ECO:0000256" key="2">
    <source>
        <dbReference type="SAM" id="Coils"/>
    </source>
</evidence>
<reference evidence="5" key="1">
    <citation type="submission" date="2023-06" db="EMBL/GenBank/DDBJ databases">
        <title>Male Hemibagrus guttatus genome.</title>
        <authorList>
            <person name="Bian C."/>
        </authorList>
    </citation>
    <scope>NUCLEOTIDE SEQUENCE</scope>
    <source>
        <strain evidence="5">Male_cb2023</strain>
        <tissue evidence="5">Muscle</tissue>
    </source>
</reference>
<dbReference type="SMART" id="SM00324">
    <property type="entry name" value="RhoGAP"/>
    <property type="match status" value="1"/>
</dbReference>
<dbReference type="PROSITE" id="PS50238">
    <property type="entry name" value="RHOGAP"/>
    <property type="match status" value="1"/>
</dbReference>
<name>A0AAE0V3P9_9TELE</name>
<evidence type="ECO:0000256" key="3">
    <source>
        <dbReference type="SAM" id="MobiDB-lite"/>
    </source>
</evidence>
<dbReference type="SUPFAM" id="SSF48350">
    <property type="entry name" value="GTPase activation domain, GAP"/>
    <property type="match status" value="1"/>
</dbReference>
<dbReference type="EMBL" id="JAUCMX010000008">
    <property type="protein sequence ID" value="KAK3538120.1"/>
    <property type="molecule type" value="Genomic_DNA"/>
</dbReference>
<feature type="region of interest" description="Disordered" evidence="3">
    <location>
        <begin position="492"/>
        <end position="527"/>
    </location>
</feature>
<keyword evidence="6" id="KW-1185">Reference proteome</keyword>
<dbReference type="InterPro" id="IPR000198">
    <property type="entry name" value="RhoGAP_dom"/>
</dbReference>
<dbReference type="Pfam" id="PF00620">
    <property type="entry name" value="RhoGAP"/>
    <property type="match status" value="1"/>
</dbReference>
<dbReference type="InterPro" id="IPR039102">
    <property type="entry name" value="FAM13"/>
</dbReference>
<dbReference type="InterPro" id="IPR059029">
    <property type="entry name" value="FAM13A_dom"/>
</dbReference>
<feature type="compositionally biased region" description="Basic and acidic residues" evidence="3">
    <location>
        <begin position="442"/>
        <end position="457"/>
    </location>
</feature>
<comment type="similarity">
    <text evidence="1">Belongs to the FAM13 family.</text>
</comment>
<dbReference type="Gene3D" id="1.10.555.10">
    <property type="entry name" value="Rho GTPase activation protein"/>
    <property type="match status" value="1"/>
</dbReference>
<feature type="region of interest" description="Disordered" evidence="3">
    <location>
        <begin position="386"/>
        <end position="477"/>
    </location>
</feature>
<evidence type="ECO:0000313" key="6">
    <source>
        <dbReference type="Proteomes" id="UP001274896"/>
    </source>
</evidence>
<feature type="compositionally biased region" description="Basic and acidic residues" evidence="3">
    <location>
        <begin position="386"/>
        <end position="423"/>
    </location>
</feature>
<protein>
    <recommendedName>
        <fullName evidence="4">Rho-GAP domain-containing protein</fullName>
    </recommendedName>
</protein>
<organism evidence="5 6">
    <name type="scientific">Hemibagrus guttatus</name>
    <dbReference type="NCBI Taxonomy" id="175788"/>
    <lineage>
        <taxon>Eukaryota</taxon>
        <taxon>Metazoa</taxon>
        <taxon>Chordata</taxon>
        <taxon>Craniata</taxon>
        <taxon>Vertebrata</taxon>
        <taxon>Euteleostomi</taxon>
        <taxon>Actinopterygii</taxon>
        <taxon>Neopterygii</taxon>
        <taxon>Teleostei</taxon>
        <taxon>Ostariophysi</taxon>
        <taxon>Siluriformes</taxon>
        <taxon>Bagridae</taxon>
        <taxon>Hemibagrus</taxon>
    </lineage>
</organism>
<keyword evidence="2" id="KW-0175">Coiled coil</keyword>
<feature type="coiled-coil region" evidence="2">
    <location>
        <begin position="804"/>
        <end position="861"/>
    </location>
</feature>
<dbReference type="InterPro" id="IPR036397">
    <property type="entry name" value="RNaseH_sf"/>
</dbReference>
<feature type="domain" description="Rho-GAP" evidence="4">
    <location>
        <begin position="114"/>
        <end position="302"/>
    </location>
</feature>
<dbReference type="Gene3D" id="3.30.420.10">
    <property type="entry name" value="Ribonuclease H-like superfamily/Ribonuclease H"/>
    <property type="match status" value="1"/>
</dbReference>
<feature type="compositionally biased region" description="Polar residues" evidence="3">
    <location>
        <begin position="514"/>
        <end position="524"/>
    </location>
</feature>
<dbReference type="GO" id="GO:0003676">
    <property type="term" value="F:nucleic acid binding"/>
    <property type="evidence" value="ECO:0007669"/>
    <property type="project" value="InterPro"/>
</dbReference>
<dbReference type="GO" id="GO:0007165">
    <property type="term" value="P:signal transduction"/>
    <property type="evidence" value="ECO:0007669"/>
    <property type="project" value="InterPro"/>
</dbReference>
<dbReference type="Proteomes" id="UP001274896">
    <property type="component" value="Unassembled WGS sequence"/>
</dbReference>
<dbReference type="Pfam" id="PF26116">
    <property type="entry name" value="FAM13A"/>
    <property type="match status" value="1"/>
</dbReference>